<keyword evidence="2" id="KW-1185">Reference proteome</keyword>
<reference evidence="1 2" key="1">
    <citation type="submission" date="2021-11" db="EMBL/GenBank/DDBJ databases">
        <authorList>
            <person name="Liang Q."/>
            <person name="Mou H."/>
            <person name="Liu Z."/>
        </authorList>
    </citation>
    <scope>NUCLEOTIDE SEQUENCE [LARGE SCALE GENOMIC DNA]</scope>
    <source>
        <strain evidence="1 2">CHU3</strain>
    </source>
</reference>
<evidence type="ECO:0000313" key="2">
    <source>
        <dbReference type="Proteomes" id="UP001209701"/>
    </source>
</evidence>
<gene>
    <name evidence="1" type="ORF">LNV07_18345</name>
</gene>
<name>A0ABT2YJ73_9BURK</name>
<comment type="caution">
    <text evidence="1">The sequence shown here is derived from an EMBL/GenBank/DDBJ whole genome shotgun (WGS) entry which is preliminary data.</text>
</comment>
<dbReference type="RefSeq" id="WP_263572631.1">
    <property type="nucleotide sequence ID" value="NZ_JAJIRN010000008.1"/>
</dbReference>
<dbReference type="EMBL" id="JAJIRN010000008">
    <property type="protein sequence ID" value="MCV2370047.1"/>
    <property type="molecule type" value="Genomic_DNA"/>
</dbReference>
<dbReference type="Proteomes" id="UP001209701">
    <property type="component" value="Unassembled WGS sequence"/>
</dbReference>
<sequence>MTSENSISIEIAATAARLVVEEGMEYGPAKQRALKILGLSRNSRAALPSNDELEDEVRDYLALFCADTQPAELAALRELAAEWMARLAEFRPHLCGAVWRGTATRLSNIHLQLYCDDSKSAEIALINLGLDYEVGAITGPKGSRGREIDVLSLAVFSRKLGELITVHLSILDFDDLRGALKVDARGRSERGDLAALRKLMEENSNE</sequence>
<accession>A0ABT2YJ73</accession>
<evidence type="ECO:0008006" key="3">
    <source>
        <dbReference type="Google" id="ProtNLM"/>
    </source>
</evidence>
<protein>
    <recommendedName>
        <fullName evidence="3">Nucleotidyltransferase</fullName>
    </recommendedName>
</protein>
<proteinExistence type="predicted"/>
<evidence type="ECO:0000313" key="1">
    <source>
        <dbReference type="EMBL" id="MCV2370047.1"/>
    </source>
</evidence>
<organism evidence="1 2">
    <name type="scientific">Roseateles oligotrophus</name>
    <dbReference type="NCBI Taxonomy" id="1769250"/>
    <lineage>
        <taxon>Bacteria</taxon>
        <taxon>Pseudomonadati</taxon>
        <taxon>Pseudomonadota</taxon>
        <taxon>Betaproteobacteria</taxon>
        <taxon>Burkholderiales</taxon>
        <taxon>Sphaerotilaceae</taxon>
        <taxon>Roseateles</taxon>
    </lineage>
</organism>